<dbReference type="InterPro" id="IPR016667">
    <property type="entry name" value="Caps_polysacc_synth_CpsB/CapC"/>
</dbReference>
<dbReference type="AlphaFoldDB" id="F3ZXA7"/>
<dbReference type="EMBL" id="CP002360">
    <property type="protein sequence ID" value="AEE96564.1"/>
    <property type="molecule type" value="Genomic_DNA"/>
</dbReference>
<comment type="similarity">
    <text evidence="1">Belongs to the metallo-dependent hydrolases superfamily. CpsB/CapC family.</text>
</comment>
<evidence type="ECO:0000313" key="6">
    <source>
        <dbReference type="EMBL" id="AEE96564.1"/>
    </source>
</evidence>
<dbReference type="GO" id="GO:0004725">
    <property type="term" value="F:protein tyrosine phosphatase activity"/>
    <property type="evidence" value="ECO:0007669"/>
    <property type="project" value="UniProtKB-EC"/>
</dbReference>
<evidence type="ECO:0000256" key="5">
    <source>
        <dbReference type="ARBA" id="ARBA00051722"/>
    </source>
</evidence>
<dbReference type="STRING" id="697281.Mahau_1370"/>
<dbReference type="Gene3D" id="3.20.20.140">
    <property type="entry name" value="Metal-dependent hydrolases"/>
    <property type="match status" value="1"/>
</dbReference>
<proteinExistence type="inferred from homology"/>
<reference evidence="7" key="1">
    <citation type="submission" date="2010-11" db="EMBL/GenBank/DDBJ databases">
        <title>The complete genome of Mahella australiensis DSM 15567.</title>
        <authorList>
            <consortium name="US DOE Joint Genome Institute (JGI-PGF)"/>
            <person name="Lucas S."/>
            <person name="Copeland A."/>
            <person name="Lapidus A."/>
            <person name="Bruce D."/>
            <person name="Goodwin L."/>
            <person name="Pitluck S."/>
            <person name="Kyrpides N."/>
            <person name="Mavromatis K."/>
            <person name="Pagani I."/>
            <person name="Ivanova N."/>
            <person name="Teshima H."/>
            <person name="Brettin T."/>
            <person name="Detter J.C."/>
            <person name="Han C."/>
            <person name="Tapia R."/>
            <person name="Land M."/>
            <person name="Hauser L."/>
            <person name="Markowitz V."/>
            <person name="Cheng J.-F."/>
            <person name="Hugenholtz P."/>
            <person name="Woyke T."/>
            <person name="Wu D."/>
            <person name="Spring S."/>
            <person name="Pukall R."/>
            <person name="Steenblock K."/>
            <person name="Schneider S."/>
            <person name="Klenk H.-P."/>
            <person name="Eisen J.A."/>
        </authorList>
    </citation>
    <scope>NUCLEOTIDE SEQUENCE [LARGE SCALE GENOMIC DNA]</scope>
    <source>
        <strain evidence="7">DSM 15567 / CIP 107919 / 50-1 BON</strain>
    </source>
</reference>
<dbReference type="Pfam" id="PF19567">
    <property type="entry name" value="CpsB_CapC"/>
    <property type="match status" value="1"/>
</dbReference>
<sequence length="264" mass="29607">MNRAKNIQCHFCALVHEILELIYNYIFEIREVISKEFIVKQFDSTVIIEIGKARLNIGDIDKSFVALKQALSHDVAAVKLLRGAEIAASPMRPMLSGLGNDMLKRLSINASRYLLIEMPALHIPPYMEDLIYNIQLKGFIPIIAHPERNKDVADNPPAAYELVEQGALLQLNAGSVVGHFGKDVQKTSLLLLKHGLAHFIATDAHSPRKRAPRMMESFGFIADRFGYEQAGRLWVDNPTAVISDDFISAGHITSFRKRIFGGWK</sequence>
<dbReference type="KEGG" id="mas:Mahau_1370"/>
<keyword evidence="7" id="KW-1185">Reference proteome</keyword>
<dbReference type="GO" id="GO:0030145">
    <property type="term" value="F:manganese ion binding"/>
    <property type="evidence" value="ECO:0007669"/>
    <property type="project" value="InterPro"/>
</dbReference>
<evidence type="ECO:0000256" key="4">
    <source>
        <dbReference type="ARBA" id="ARBA00022912"/>
    </source>
</evidence>
<protein>
    <recommendedName>
        <fullName evidence="2">protein-tyrosine-phosphatase</fullName>
        <ecNumber evidence="2">3.1.3.48</ecNumber>
    </recommendedName>
</protein>
<comment type="catalytic activity">
    <reaction evidence="5">
        <text>O-phospho-L-tyrosyl-[protein] + H2O = L-tyrosyl-[protein] + phosphate</text>
        <dbReference type="Rhea" id="RHEA:10684"/>
        <dbReference type="Rhea" id="RHEA-COMP:10136"/>
        <dbReference type="Rhea" id="RHEA-COMP:20101"/>
        <dbReference type="ChEBI" id="CHEBI:15377"/>
        <dbReference type="ChEBI" id="CHEBI:43474"/>
        <dbReference type="ChEBI" id="CHEBI:46858"/>
        <dbReference type="ChEBI" id="CHEBI:61978"/>
        <dbReference type="EC" id="3.1.3.48"/>
    </reaction>
</comment>
<evidence type="ECO:0000256" key="3">
    <source>
        <dbReference type="ARBA" id="ARBA00022801"/>
    </source>
</evidence>
<evidence type="ECO:0000256" key="1">
    <source>
        <dbReference type="ARBA" id="ARBA00005750"/>
    </source>
</evidence>
<reference evidence="6 7" key="2">
    <citation type="journal article" date="2011" name="Stand. Genomic Sci.">
        <title>Complete genome sequence of Mahella australiensis type strain (50-1 BON).</title>
        <authorList>
            <person name="Sikorski J."/>
            <person name="Teshima H."/>
            <person name="Nolan M."/>
            <person name="Lucas S."/>
            <person name="Hammon N."/>
            <person name="Deshpande S."/>
            <person name="Cheng J.F."/>
            <person name="Pitluck S."/>
            <person name="Liolios K."/>
            <person name="Pagani I."/>
            <person name="Ivanova N."/>
            <person name="Huntemann M."/>
            <person name="Mavromatis K."/>
            <person name="Ovchinikova G."/>
            <person name="Pati A."/>
            <person name="Tapia R."/>
            <person name="Han C."/>
            <person name="Goodwin L."/>
            <person name="Chen A."/>
            <person name="Palaniappan K."/>
            <person name="Land M."/>
            <person name="Hauser L."/>
            <person name="Ngatchou-Djao O.D."/>
            <person name="Rohde M."/>
            <person name="Pukall R."/>
            <person name="Spring S."/>
            <person name="Abt B."/>
            <person name="Goker M."/>
            <person name="Detter J.C."/>
            <person name="Woyke T."/>
            <person name="Bristow J."/>
            <person name="Markowitz V."/>
            <person name="Hugenholtz P."/>
            <person name="Eisen J.A."/>
            <person name="Kyrpides N.C."/>
            <person name="Klenk H.P."/>
            <person name="Lapidus A."/>
        </authorList>
    </citation>
    <scope>NUCLEOTIDE SEQUENCE [LARGE SCALE GENOMIC DNA]</scope>
    <source>
        <strain evidence="7">DSM 15567 / CIP 107919 / 50-1 BON</strain>
    </source>
</reference>
<dbReference type="EC" id="3.1.3.48" evidence="2"/>
<gene>
    <name evidence="6" type="ordered locus">Mahau_1370</name>
</gene>
<dbReference type="SUPFAM" id="SSF89550">
    <property type="entry name" value="PHP domain-like"/>
    <property type="match status" value="1"/>
</dbReference>
<dbReference type="PANTHER" id="PTHR39181">
    <property type="entry name" value="TYROSINE-PROTEIN PHOSPHATASE YWQE"/>
    <property type="match status" value="1"/>
</dbReference>
<dbReference type="Proteomes" id="UP000008457">
    <property type="component" value="Chromosome"/>
</dbReference>
<dbReference type="PANTHER" id="PTHR39181:SF1">
    <property type="entry name" value="TYROSINE-PROTEIN PHOSPHATASE YWQE"/>
    <property type="match status" value="1"/>
</dbReference>
<dbReference type="OrthoDB" id="9788539at2"/>
<name>F3ZXA7_MAHA5</name>
<dbReference type="eggNOG" id="COG4464">
    <property type="taxonomic scope" value="Bacteria"/>
</dbReference>
<dbReference type="RefSeq" id="WP_013780994.1">
    <property type="nucleotide sequence ID" value="NC_015520.1"/>
</dbReference>
<organism evidence="6 7">
    <name type="scientific">Mahella australiensis (strain DSM 15567 / CIP 107919 / 50-1 BON)</name>
    <dbReference type="NCBI Taxonomy" id="697281"/>
    <lineage>
        <taxon>Bacteria</taxon>
        <taxon>Bacillati</taxon>
        <taxon>Bacillota</taxon>
        <taxon>Clostridia</taxon>
        <taxon>Thermoanaerobacterales</taxon>
        <taxon>Thermoanaerobacterales Family IV. Incertae Sedis</taxon>
        <taxon>Mahella</taxon>
    </lineage>
</organism>
<evidence type="ECO:0000313" key="7">
    <source>
        <dbReference type="Proteomes" id="UP000008457"/>
    </source>
</evidence>
<keyword evidence="3 6" id="KW-0378">Hydrolase</keyword>
<evidence type="ECO:0000256" key="2">
    <source>
        <dbReference type="ARBA" id="ARBA00013064"/>
    </source>
</evidence>
<dbReference type="HOGENOM" id="CLU_1052930_0_0_9"/>
<dbReference type="InterPro" id="IPR016195">
    <property type="entry name" value="Pol/histidinol_Pase-like"/>
</dbReference>
<keyword evidence="4" id="KW-0904">Protein phosphatase</keyword>
<accession>F3ZXA7</accession>